<keyword evidence="1" id="KW-0645">Protease</keyword>
<keyword evidence="9" id="KW-1185">Reference proteome</keyword>
<evidence type="ECO:0000256" key="6">
    <source>
        <dbReference type="SAM" id="Phobius"/>
    </source>
</evidence>
<dbReference type="InterPro" id="IPR001254">
    <property type="entry name" value="Trypsin_dom"/>
</dbReference>
<proteinExistence type="inferred from homology"/>
<evidence type="ECO:0000259" key="7">
    <source>
        <dbReference type="PROSITE" id="PS50240"/>
    </source>
</evidence>
<keyword evidence="2" id="KW-0378">Hydrolase</keyword>
<dbReference type="GO" id="GO:0004252">
    <property type="term" value="F:serine-type endopeptidase activity"/>
    <property type="evidence" value="ECO:0007669"/>
    <property type="project" value="InterPro"/>
</dbReference>
<dbReference type="InParanoid" id="A0A3B5PU14"/>
<dbReference type="PANTHER" id="PTHR24252">
    <property type="entry name" value="ACROSIN-RELATED"/>
    <property type="match status" value="1"/>
</dbReference>
<reference evidence="8" key="3">
    <citation type="submission" date="2025-08" db="UniProtKB">
        <authorList>
            <consortium name="Ensembl"/>
        </authorList>
    </citation>
    <scope>IDENTIFICATION</scope>
    <source>
        <strain evidence="8">JP 163 A</strain>
    </source>
</reference>
<dbReference type="InterPro" id="IPR043504">
    <property type="entry name" value="Peptidase_S1_PA_chymotrypsin"/>
</dbReference>
<keyword evidence="3" id="KW-0720">Serine protease</keyword>
<evidence type="ECO:0000256" key="1">
    <source>
        <dbReference type="ARBA" id="ARBA00022670"/>
    </source>
</evidence>
<dbReference type="FunFam" id="2.40.10.10:FF:000002">
    <property type="entry name" value="Transmembrane protease serine"/>
    <property type="match status" value="1"/>
</dbReference>
<evidence type="ECO:0000256" key="2">
    <source>
        <dbReference type="ARBA" id="ARBA00022801"/>
    </source>
</evidence>
<dbReference type="GeneTree" id="ENSGT00940000155418"/>
<feature type="transmembrane region" description="Helical" evidence="6">
    <location>
        <begin position="115"/>
        <end position="134"/>
    </location>
</feature>
<name>A0A3B5PU14_XIPMA</name>
<evidence type="ECO:0000313" key="8">
    <source>
        <dbReference type="Ensembl" id="ENSXMAP00000022410.1"/>
    </source>
</evidence>
<keyword evidence="4" id="KW-1015">Disulfide bond</keyword>
<protein>
    <recommendedName>
        <fullName evidence="7">Peptidase S1 domain-containing protein</fullName>
    </recommendedName>
</protein>
<reference evidence="9" key="1">
    <citation type="submission" date="2012-01" db="EMBL/GenBank/DDBJ databases">
        <authorList>
            <person name="Walter R."/>
            <person name="Schartl M."/>
            <person name="Warren W."/>
        </authorList>
    </citation>
    <scope>NUCLEOTIDE SEQUENCE [LARGE SCALE GENOMIC DNA]</scope>
    <source>
        <strain evidence="9">JP 163 A</strain>
    </source>
</reference>
<dbReference type="SUPFAM" id="SSF50494">
    <property type="entry name" value="Trypsin-like serine proteases"/>
    <property type="match status" value="1"/>
</dbReference>
<dbReference type="InterPro" id="IPR033116">
    <property type="entry name" value="TRYPSIN_SER"/>
</dbReference>
<evidence type="ECO:0000256" key="5">
    <source>
        <dbReference type="ARBA" id="ARBA00024195"/>
    </source>
</evidence>
<dbReference type="STRING" id="8083.ENSXMAP00000022410"/>
<sequence>YKCMQSTKSVLTCLSLTIFLSPVWKLLLYGFVSENLQEAQVNVIAQSVCSSLAIYGAFITPRMICAGSLSGGVDSCQGDSGGPLVCETPNGDWRLAGVVSWGEGCARPLFIRVRLILNLFIHISSCLFIILFLLT</sequence>
<dbReference type="Ensembl" id="ENSXMAT00000026384.1">
    <property type="protein sequence ID" value="ENSXMAP00000022410.1"/>
    <property type="gene ID" value="ENSXMAG00000028092.1"/>
</dbReference>
<evidence type="ECO:0000256" key="4">
    <source>
        <dbReference type="ARBA" id="ARBA00023157"/>
    </source>
</evidence>
<evidence type="ECO:0000313" key="9">
    <source>
        <dbReference type="Proteomes" id="UP000002852"/>
    </source>
</evidence>
<dbReference type="PANTHER" id="PTHR24252:SF17">
    <property type="entry name" value="SUPPRESSOR OF TUMORIGENICITY 14 PROTEIN HOMOLOG-RELATED"/>
    <property type="match status" value="1"/>
</dbReference>
<dbReference type="PROSITE" id="PS00135">
    <property type="entry name" value="TRYPSIN_SER"/>
    <property type="match status" value="1"/>
</dbReference>
<organism evidence="8 9">
    <name type="scientific">Xiphophorus maculatus</name>
    <name type="common">Southern platyfish</name>
    <name type="synonym">Platypoecilus maculatus</name>
    <dbReference type="NCBI Taxonomy" id="8083"/>
    <lineage>
        <taxon>Eukaryota</taxon>
        <taxon>Metazoa</taxon>
        <taxon>Chordata</taxon>
        <taxon>Craniata</taxon>
        <taxon>Vertebrata</taxon>
        <taxon>Euteleostomi</taxon>
        <taxon>Actinopterygii</taxon>
        <taxon>Neopterygii</taxon>
        <taxon>Teleostei</taxon>
        <taxon>Neoteleostei</taxon>
        <taxon>Acanthomorphata</taxon>
        <taxon>Ovalentaria</taxon>
        <taxon>Atherinomorphae</taxon>
        <taxon>Cyprinodontiformes</taxon>
        <taxon>Poeciliidae</taxon>
        <taxon>Poeciliinae</taxon>
        <taxon>Xiphophorus</taxon>
    </lineage>
</organism>
<comment type="similarity">
    <text evidence="5">Belongs to the peptidase S1 family. CLIP subfamily.</text>
</comment>
<dbReference type="PROSITE" id="PS50240">
    <property type="entry name" value="TRYPSIN_DOM"/>
    <property type="match status" value="1"/>
</dbReference>
<accession>A0A3B5PU14</accession>
<dbReference type="GO" id="GO:0006508">
    <property type="term" value="P:proteolysis"/>
    <property type="evidence" value="ECO:0007669"/>
    <property type="project" value="UniProtKB-KW"/>
</dbReference>
<keyword evidence="6" id="KW-0812">Transmembrane</keyword>
<reference evidence="9" key="2">
    <citation type="journal article" date="2013" name="Nat. Genet.">
        <title>The genome of the platyfish, Xiphophorus maculatus, provides insights into evolutionary adaptation and several complex traits.</title>
        <authorList>
            <person name="Schartl M."/>
            <person name="Walter R.B."/>
            <person name="Shen Y."/>
            <person name="Garcia T."/>
            <person name="Catchen J."/>
            <person name="Amores A."/>
            <person name="Braasch I."/>
            <person name="Chalopin D."/>
            <person name="Volff J.N."/>
            <person name="Lesch K.P."/>
            <person name="Bisazza A."/>
            <person name="Minx P."/>
            <person name="Hillier L."/>
            <person name="Wilson R.K."/>
            <person name="Fuerstenberg S."/>
            <person name="Boore J."/>
            <person name="Searle S."/>
            <person name="Postlethwait J.H."/>
            <person name="Warren W.C."/>
        </authorList>
    </citation>
    <scope>NUCLEOTIDE SEQUENCE [LARGE SCALE GENOMIC DNA]</scope>
    <source>
        <strain evidence="9">JP 163 A</strain>
    </source>
</reference>
<dbReference type="SMART" id="SM00020">
    <property type="entry name" value="Tryp_SPc"/>
    <property type="match status" value="1"/>
</dbReference>
<dbReference type="InterPro" id="IPR009003">
    <property type="entry name" value="Peptidase_S1_PA"/>
</dbReference>
<reference evidence="8" key="4">
    <citation type="submission" date="2025-09" db="UniProtKB">
        <authorList>
            <consortium name="Ensembl"/>
        </authorList>
    </citation>
    <scope>IDENTIFICATION</scope>
    <source>
        <strain evidence="8">JP 163 A</strain>
    </source>
</reference>
<keyword evidence="6" id="KW-0472">Membrane</keyword>
<dbReference type="Gene3D" id="2.40.10.10">
    <property type="entry name" value="Trypsin-like serine proteases"/>
    <property type="match status" value="1"/>
</dbReference>
<dbReference type="Pfam" id="PF00089">
    <property type="entry name" value="Trypsin"/>
    <property type="match status" value="1"/>
</dbReference>
<dbReference type="AlphaFoldDB" id="A0A3B5PU14"/>
<evidence type="ECO:0000256" key="3">
    <source>
        <dbReference type="ARBA" id="ARBA00022825"/>
    </source>
</evidence>
<dbReference type="Proteomes" id="UP000002852">
    <property type="component" value="Unassembled WGS sequence"/>
</dbReference>
<feature type="domain" description="Peptidase S1" evidence="7">
    <location>
        <begin position="1"/>
        <end position="135"/>
    </location>
</feature>
<keyword evidence="6" id="KW-1133">Transmembrane helix</keyword>